<name>A0A917EL33_9BACI</name>
<dbReference type="InterPro" id="IPR019206">
    <property type="entry name" value="DUF2085_TM"/>
</dbReference>
<keyword evidence="1" id="KW-1133">Transmembrane helix</keyword>
<evidence type="ECO:0000313" key="2">
    <source>
        <dbReference type="EMBL" id="GGE57387.1"/>
    </source>
</evidence>
<comment type="caution">
    <text evidence="2">The sequence shown here is derived from an EMBL/GenBank/DDBJ whole genome shotgun (WGS) entry which is preliminary data.</text>
</comment>
<feature type="transmembrane region" description="Helical" evidence="1">
    <location>
        <begin position="49"/>
        <end position="77"/>
    </location>
</feature>
<sequence length="80" mass="8942">MGILLGFIAIPFLLFFQFALPLWVSICLQVPMVVDGYTQLKKWRMSTNLLRVATGLISGFGLANIVVYGSFLLVHIVKQL</sequence>
<gene>
    <name evidence="2" type="ORF">GCM10007140_04730</name>
</gene>
<dbReference type="AlphaFoldDB" id="A0A917EL33"/>
<dbReference type="EMBL" id="BMFK01000001">
    <property type="protein sequence ID" value="GGE57387.1"/>
    <property type="molecule type" value="Genomic_DNA"/>
</dbReference>
<feature type="transmembrane region" description="Helical" evidence="1">
    <location>
        <begin position="6"/>
        <end position="28"/>
    </location>
</feature>
<accession>A0A917EL33</accession>
<evidence type="ECO:0000313" key="3">
    <source>
        <dbReference type="Proteomes" id="UP000605259"/>
    </source>
</evidence>
<protein>
    <submittedName>
        <fullName evidence="2">Uncharacterized protein</fullName>
    </submittedName>
</protein>
<evidence type="ECO:0000256" key="1">
    <source>
        <dbReference type="SAM" id="Phobius"/>
    </source>
</evidence>
<proteinExistence type="predicted"/>
<dbReference type="Pfam" id="PF09858">
    <property type="entry name" value="DUF2085"/>
    <property type="match status" value="1"/>
</dbReference>
<organism evidence="2 3">
    <name type="scientific">Priestia taiwanensis</name>
    <dbReference type="NCBI Taxonomy" id="1347902"/>
    <lineage>
        <taxon>Bacteria</taxon>
        <taxon>Bacillati</taxon>
        <taxon>Bacillota</taxon>
        <taxon>Bacilli</taxon>
        <taxon>Bacillales</taxon>
        <taxon>Bacillaceae</taxon>
        <taxon>Priestia</taxon>
    </lineage>
</organism>
<reference evidence="2" key="2">
    <citation type="submission" date="2020-09" db="EMBL/GenBank/DDBJ databases">
        <authorList>
            <person name="Sun Q."/>
            <person name="Zhou Y."/>
        </authorList>
    </citation>
    <scope>NUCLEOTIDE SEQUENCE</scope>
    <source>
        <strain evidence="2">CGMCC 1.12698</strain>
    </source>
</reference>
<keyword evidence="1" id="KW-0472">Membrane</keyword>
<reference evidence="2" key="1">
    <citation type="journal article" date="2014" name="Int. J. Syst. Evol. Microbiol.">
        <title>Complete genome sequence of Corynebacterium casei LMG S-19264T (=DSM 44701T), isolated from a smear-ripened cheese.</title>
        <authorList>
            <consortium name="US DOE Joint Genome Institute (JGI-PGF)"/>
            <person name="Walter F."/>
            <person name="Albersmeier A."/>
            <person name="Kalinowski J."/>
            <person name="Ruckert C."/>
        </authorList>
    </citation>
    <scope>NUCLEOTIDE SEQUENCE</scope>
    <source>
        <strain evidence="2">CGMCC 1.12698</strain>
    </source>
</reference>
<keyword evidence="1" id="KW-0812">Transmembrane</keyword>
<dbReference type="Proteomes" id="UP000605259">
    <property type="component" value="Unassembled WGS sequence"/>
</dbReference>
<keyword evidence="3" id="KW-1185">Reference proteome</keyword>